<reference evidence="2 3" key="1">
    <citation type="submission" date="2015-05" db="EMBL/GenBank/DDBJ databases">
        <title>Genome sequencing and analysis of members of genus Stenotrophomonas.</title>
        <authorList>
            <person name="Patil P.P."/>
            <person name="Midha S."/>
            <person name="Patil P.B."/>
        </authorList>
    </citation>
    <scope>NUCLEOTIDE SEQUENCE [LARGE SCALE GENOMIC DNA]</scope>
    <source>
        <strain evidence="2 3">DSM 17805</strain>
    </source>
</reference>
<dbReference type="CDD" id="cd07726">
    <property type="entry name" value="ST1585-like_MBL-fold"/>
    <property type="match status" value="1"/>
</dbReference>
<name>A0A0R0BVD0_9GAMM</name>
<evidence type="ECO:0000313" key="3">
    <source>
        <dbReference type="Proteomes" id="UP000051254"/>
    </source>
</evidence>
<evidence type="ECO:0000313" key="2">
    <source>
        <dbReference type="EMBL" id="KRG57582.1"/>
    </source>
</evidence>
<proteinExistence type="predicted"/>
<dbReference type="RefSeq" id="WP_057666173.1">
    <property type="nucleotide sequence ID" value="NZ_LDJH01000014.1"/>
</dbReference>
<dbReference type="EMBL" id="LDJH01000014">
    <property type="protein sequence ID" value="KRG57582.1"/>
    <property type="molecule type" value="Genomic_DNA"/>
</dbReference>
<dbReference type="SMART" id="SM00849">
    <property type="entry name" value="Lactamase_B"/>
    <property type="match status" value="1"/>
</dbReference>
<dbReference type="Pfam" id="PF00753">
    <property type="entry name" value="Lactamase_B"/>
    <property type="match status" value="1"/>
</dbReference>
<gene>
    <name evidence="2" type="ORF">ABB25_09435</name>
</gene>
<accession>A0A0R0BVD0</accession>
<dbReference type="STRING" id="266128.ABB25_09435"/>
<evidence type="ECO:0000259" key="1">
    <source>
        <dbReference type="SMART" id="SM00849"/>
    </source>
</evidence>
<dbReference type="Proteomes" id="UP000051254">
    <property type="component" value="Unassembled WGS sequence"/>
</dbReference>
<dbReference type="SUPFAM" id="SSF56281">
    <property type="entry name" value="Metallo-hydrolase/oxidoreductase"/>
    <property type="match status" value="1"/>
</dbReference>
<sequence>MGEQLPAFSAQGIHCIDTGLVRPGFDAAWLVVEQGRAAFIDCGTSHAVPAMLQALARLGLGPEAVDWLILTHVHLDHAGGAGALLAHLPHARVLVHPRGAPHLIDPSRLVAGATAVYGAEEMARSYGQVLPIDPARVHCASDGQSIDLAGRALLCIDTPGHARHHLCVFDARSRSWFTGDTFGISYRELDGPHGHFIIPTTSPVQFEPGPLKHSIGRMLALQPQAMHLTHYASVGQVERLGQQLIEQIDAMVAIARQQAQGDAQTLEQRLFDALSGYYAGRAEQAGLSPAQVLPLLAIDIRLNAQGLVCWLQRGLD</sequence>
<dbReference type="PATRIC" id="fig|266128.3.peg.754"/>
<keyword evidence="3" id="KW-1185">Reference proteome</keyword>
<comment type="caution">
    <text evidence="2">The sequence shown here is derived from an EMBL/GenBank/DDBJ whole genome shotgun (WGS) entry which is preliminary data.</text>
</comment>
<dbReference type="OrthoDB" id="9802991at2"/>
<dbReference type="InterPro" id="IPR050855">
    <property type="entry name" value="NDM-1-like"/>
</dbReference>
<organism evidence="2 3">
    <name type="scientific">Stenotrophomonas koreensis</name>
    <dbReference type="NCBI Taxonomy" id="266128"/>
    <lineage>
        <taxon>Bacteria</taxon>
        <taxon>Pseudomonadati</taxon>
        <taxon>Pseudomonadota</taxon>
        <taxon>Gammaproteobacteria</taxon>
        <taxon>Lysobacterales</taxon>
        <taxon>Lysobacteraceae</taxon>
        <taxon>Stenotrophomonas</taxon>
    </lineage>
</organism>
<dbReference type="AlphaFoldDB" id="A0A0R0BVD0"/>
<dbReference type="InterPro" id="IPR037482">
    <property type="entry name" value="ST1585_MBL-fold"/>
</dbReference>
<feature type="domain" description="Metallo-beta-lactamase" evidence="1">
    <location>
        <begin position="25"/>
        <end position="230"/>
    </location>
</feature>
<protein>
    <submittedName>
        <fullName evidence="2">Beta-lactamase</fullName>
    </submittedName>
</protein>
<dbReference type="PANTHER" id="PTHR42951">
    <property type="entry name" value="METALLO-BETA-LACTAMASE DOMAIN-CONTAINING"/>
    <property type="match status" value="1"/>
</dbReference>
<dbReference type="Gene3D" id="3.60.15.10">
    <property type="entry name" value="Ribonuclease Z/Hydroxyacylglutathione hydrolase-like"/>
    <property type="match status" value="1"/>
</dbReference>
<dbReference type="PANTHER" id="PTHR42951:SF22">
    <property type="entry name" value="METALLO BETA-LACTAMASE SUPERFAMILY LIPOPROTEIN"/>
    <property type="match status" value="1"/>
</dbReference>
<dbReference type="InterPro" id="IPR036866">
    <property type="entry name" value="RibonucZ/Hydroxyglut_hydro"/>
</dbReference>
<dbReference type="InterPro" id="IPR001279">
    <property type="entry name" value="Metallo-B-lactamas"/>
</dbReference>